<feature type="binding site" evidence="8">
    <location>
        <position position="71"/>
    </location>
    <ligand>
        <name>S-adenosyl-L-methionine</name>
        <dbReference type="ChEBI" id="CHEBI:59789"/>
    </ligand>
</feature>
<name>A0A832G2K7_9BACT</name>
<dbReference type="InterPro" id="IPR024924">
    <property type="entry name" value="7-CO-7-deazaguanine_synth-like"/>
</dbReference>
<dbReference type="GO" id="GO:0008616">
    <property type="term" value="P:tRNA queuosine(34) biosynthetic process"/>
    <property type="evidence" value="ECO:0007669"/>
    <property type="project" value="UniProtKB-UniRule"/>
</dbReference>
<accession>A0A832G2K7</accession>
<evidence type="ECO:0000256" key="4">
    <source>
        <dbReference type="ARBA" id="ARBA00022842"/>
    </source>
</evidence>
<comment type="cofactor">
    <cofactor evidence="8">
        <name>Mg(2+)</name>
        <dbReference type="ChEBI" id="CHEBI:18420"/>
    </cofactor>
</comment>
<keyword evidence="3 8" id="KW-0479">Metal-binding</keyword>
<comment type="caution">
    <text evidence="10">The sequence shown here is derived from an EMBL/GenBank/DDBJ whole genome shotgun (WGS) entry which is preliminary data.</text>
</comment>
<feature type="binding site" evidence="8">
    <location>
        <position position="34"/>
    </location>
    <ligand>
        <name>[4Fe-4S] cluster</name>
        <dbReference type="ChEBI" id="CHEBI:49883"/>
        <note>4Fe-4S-S-AdoMet</note>
    </ligand>
</feature>
<dbReference type="UniPathway" id="UPA00391"/>
<dbReference type="GO" id="GO:1904047">
    <property type="term" value="F:S-adenosyl-L-methionine binding"/>
    <property type="evidence" value="ECO:0007669"/>
    <property type="project" value="UniProtKB-UniRule"/>
</dbReference>
<evidence type="ECO:0000313" key="10">
    <source>
        <dbReference type="EMBL" id="HGT48143.1"/>
    </source>
</evidence>
<evidence type="ECO:0000256" key="1">
    <source>
        <dbReference type="ARBA" id="ARBA00022485"/>
    </source>
</evidence>
<keyword evidence="4 8" id="KW-0460">Magnesium</keyword>
<feature type="binding site" evidence="8">
    <location>
        <position position="30"/>
    </location>
    <ligand>
        <name>[4Fe-4S] cluster</name>
        <dbReference type="ChEBI" id="CHEBI:49883"/>
        <note>4Fe-4S-S-AdoMet</note>
    </ligand>
</feature>
<dbReference type="PROSITE" id="PS51918">
    <property type="entry name" value="RADICAL_SAM"/>
    <property type="match status" value="1"/>
</dbReference>
<evidence type="ECO:0000259" key="9">
    <source>
        <dbReference type="PROSITE" id="PS51918"/>
    </source>
</evidence>
<feature type="binding site" evidence="8">
    <location>
        <position position="39"/>
    </location>
    <ligand>
        <name>Mg(2+)</name>
        <dbReference type="ChEBI" id="CHEBI:18420"/>
    </ligand>
</feature>
<protein>
    <recommendedName>
        <fullName evidence="8">7-carboxy-7-deazaguanine synthase</fullName>
        <shortName evidence="8">CDG synthase</shortName>
        <ecNumber evidence="8">4.3.99.3</ecNumber>
    </recommendedName>
    <alternativeName>
        <fullName evidence="8">Queuosine biosynthesis protein QueE</fullName>
    </alternativeName>
</protein>
<keyword evidence="6 8" id="KW-0411">Iron-sulfur</keyword>
<evidence type="ECO:0000256" key="3">
    <source>
        <dbReference type="ARBA" id="ARBA00022723"/>
    </source>
</evidence>
<evidence type="ECO:0000256" key="8">
    <source>
        <dbReference type="HAMAP-Rule" id="MF_00917"/>
    </source>
</evidence>
<feature type="binding site" evidence="8">
    <location>
        <position position="37"/>
    </location>
    <ligand>
        <name>[4Fe-4S] cluster</name>
        <dbReference type="ChEBI" id="CHEBI:49883"/>
        <note>4Fe-4S-S-AdoMet</note>
    </ligand>
</feature>
<dbReference type="EMBL" id="DSVI01000010">
    <property type="protein sequence ID" value="HGT48143.1"/>
    <property type="molecule type" value="Genomic_DNA"/>
</dbReference>
<evidence type="ECO:0000256" key="7">
    <source>
        <dbReference type="ARBA" id="ARBA00023239"/>
    </source>
</evidence>
<dbReference type="AlphaFoldDB" id="A0A832G2K7"/>
<dbReference type="InterPro" id="IPR058240">
    <property type="entry name" value="rSAM_sf"/>
</dbReference>
<dbReference type="Gene3D" id="3.20.20.70">
    <property type="entry name" value="Aldolase class I"/>
    <property type="match status" value="1"/>
</dbReference>
<feature type="binding site" evidence="8">
    <location>
        <position position="26"/>
    </location>
    <ligand>
        <name>substrate</name>
    </ligand>
</feature>
<keyword evidence="8" id="KW-0671">Queuosine biosynthesis</keyword>
<feature type="binding site" evidence="8">
    <location>
        <begin position="36"/>
        <end position="38"/>
    </location>
    <ligand>
        <name>S-adenosyl-L-methionine</name>
        <dbReference type="ChEBI" id="CHEBI:59789"/>
    </ligand>
</feature>
<comment type="function">
    <text evidence="8">Catalyzes the complex heterocyclic radical-mediated conversion of 6-carboxy-5,6,7,8-tetrahydropterin (CPH4) to 7-carboxy-7-deazaguanine (CDG), a step common to the biosynthetic pathways of all 7-deazapurine-containing compounds.</text>
</comment>
<keyword evidence="7 8" id="KW-0456">Lyase</keyword>
<proteinExistence type="inferred from homology"/>
<keyword evidence="2 8" id="KW-0949">S-adenosyl-L-methionine</keyword>
<keyword evidence="5 8" id="KW-0408">Iron</keyword>
<comment type="similarity">
    <text evidence="8">Belongs to the radical SAM superfamily. 7-carboxy-7-deazaguanine synthase family.</text>
</comment>
<evidence type="ECO:0000256" key="6">
    <source>
        <dbReference type="ARBA" id="ARBA00023014"/>
    </source>
</evidence>
<dbReference type="GO" id="GO:0051539">
    <property type="term" value="F:4 iron, 4 sulfur cluster binding"/>
    <property type="evidence" value="ECO:0007669"/>
    <property type="project" value="UniProtKB-UniRule"/>
</dbReference>
<feature type="binding site" evidence="8">
    <location>
        <position position="69"/>
    </location>
    <ligand>
        <name>substrate</name>
    </ligand>
</feature>
<gene>
    <name evidence="8" type="primary">queE</name>
    <name evidence="10" type="ORF">ENS56_08910</name>
</gene>
<comment type="cofactor">
    <cofactor evidence="8">
        <name>[4Fe-4S] cluster</name>
        <dbReference type="ChEBI" id="CHEBI:49883"/>
    </cofactor>
    <text evidence="8">Binds 1 [4Fe-4S] cluster. The cluster is coordinated with 3 cysteines and an exchangeable S-adenosyl-L-methionine.</text>
</comment>
<dbReference type="InterPro" id="IPR013785">
    <property type="entry name" value="Aldolase_TIM"/>
</dbReference>
<dbReference type="PIRSF" id="PIRSF000370">
    <property type="entry name" value="QueE"/>
    <property type="match status" value="1"/>
</dbReference>
<evidence type="ECO:0000256" key="2">
    <source>
        <dbReference type="ARBA" id="ARBA00022691"/>
    </source>
</evidence>
<feature type="domain" description="Radical SAM core" evidence="9">
    <location>
        <begin position="17"/>
        <end position="208"/>
    </location>
</feature>
<dbReference type="PANTHER" id="PTHR42836:SF1">
    <property type="entry name" value="7-CARBOXY-7-DEAZAGUANINE SYNTHASE"/>
    <property type="match status" value="1"/>
</dbReference>
<comment type="caution">
    <text evidence="8">Lacks conserved residue(s) required for the propagation of feature annotation.</text>
</comment>
<dbReference type="HAMAP" id="MF_00917">
    <property type="entry name" value="QueE"/>
    <property type="match status" value="1"/>
</dbReference>
<dbReference type="InterPro" id="IPR007197">
    <property type="entry name" value="rSAM"/>
</dbReference>
<dbReference type="PANTHER" id="PTHR42836">
    <property type="entry name" value="7-CARBOXY-7-DEAZAGUANINE SYNTHASE"/>
    <property type="match status" value="1"/>
</dbReference>
<comment type="cofactor">
    <cofactor evidence="8">
        <name>S-adenosyl-L-methionine</name>
        <dbReference type="ChEBI" id="CHEBI:59789"/>
    </cofactor>
    <text evidence="8">Binds 1 S-adenosyl-L-methionine per subunit.</text>
</comment>
<evidence type="ECO:0000256" key="5">
    <source>
        <dbReference type="ARBA" id="ARBA00023004"/>
    </source>
</evidence>
<dbReference type="GO" id="GO:0000287">
    <property type="term" value="F:magnesium ion binding"/>
    <property type="evidence" value="ECO:0007669"/>
    <property type="project" value="UniProtKB-UniRule"/>
</dbReference>
<reference evidence="10" key="1">
    <citation type="journal article" date="2020" name="mSystems">
        <title>Genome- and Community-Level Interaction Insights into Carbon Utilization and Element Cycling Functions of Hydrothermarchaeota in Hydrothermal Sediment.</title>
        <authorList>
            <person name="Zhou Z."/>
            <person name="Liu Y."/>
            <person name="Xu W."/>
            <person name="Pan J."/>
            <person name="Luo Z.H."/>
            <person name="Li M."/>
        </authorList>
    </citation>
    <scope>NUCLEOTIDE SEQUENCE [LARGE SCALE GENOMIC DNA]</scope>
    <source>
        <strain evidence="10">SpSt-500</strain>
    </source>
</reference>
<comment type="pathway">
    <text evidence="8">Purine metabolism; 7-cyano-7-deazaguanine biosynthesis.</text>
</comment>
<dbReference type="GO" id="GO:0016840">
    <property type="term" value="F:carbon-nitrogen lyase activity"/>
    <property type="evidence" value="ECO:0007669"/>
    <property type="project" value="UniProtKB-UniRule"/>
</dbReference>
<comment type="subunit">
    <text evidence="8">Homodimer.</text>
</comment>
<dbReference type="SUPFAM" id="SSF102114">
    <property type="entry name" value="Radical SAM enzymes"/>
    <property type="match status" value="1"/>
</dbReference>
<keyword evidence="1 8" id="KW-0004">4Fe-4S</keyword>
<dbReference type="EC" id="4.3.99.3" evidence="8"/>
<comment type="catalytic activity">
    <reaction evidence="8">
        <text>6-carboxy-5,6,7,8-tetrahydropterin + H(+) = 7-carboxy-7-carbaguanine + NH4(+)</text>
        <dbReference type="Rhea" id="RHEA:27974"/>
        <dbReference type="ChEBI" id="CHEBI:15378"/>
        <dbReference type="ChEBI" id="CHEBI:28938"/>
        <dbReference type="ChEBI" id="CHEBI:61032"/>
        <dbReference type="ChEBI" id="CHEBI:61036"/>
        <dbReference type="EC" id="4.3.99.3"/>
    </reaction>
</comment>
<feature type="binding site" evidence="8">
    <location>
        <begin position="11"/>
        <end position="13"/>
    </location>
    <ligand>
        <name>substrate</name>
    </ligand>
</feature>
<sequence>MAKINEIYYSIQGESTFAGLPCVFVRFTYCNLRCTYCDTAYAFYEGRDASVDEIISEIKEYNCKLVEITGGEPLVQRDECLELMRKLCHFDYQVMIETGGSLPINGIDPRVKIIMDLKCPSSGMMKKNLYENIYFLKPIDEVKFVIGTKEDYDWAKEIIKQYELDKRCTLLFSPVFGSIEPSEIVHWILEDSLPVRFQLQMHKYIWNPEIRGV</sequence>
<dbReference type="SFLD" id="SFLDS00029">
    <property type="entry name" value="Radical_SAM"/>
    <property type="match status" value="1"/>
</dbReference>
<organism evidence="10">
    <name type="scientific">Ignavibacterium album</name>
    <dbReference type="NCBI Taxonomy" id="591197"/>
    <lineage>
        <taxon>Bacteria</taxon>
        <taxon>Pseudomonadati</taxon>
        <taxon>Ignavibacteriota</taxon>
        <taxon>Ignavibacteria</taxon>
        <taxon>Ignavibacteriales</taxon>
        <taxon>Ignavibacteriaceae</taxon>
        <taxon>Ignavibacterium</taxon>
    </lineage>
</organism>
<dbReference type="Pfam" id="PF04055">
    <property type="entry name" value="Radical_SAM"/>
    <property type="match status" value="1"/>
</dbReference>